<evidence type="ECO:0000313" key="1">
    <source>
        <dbReference type="EMBL" id="KAJ9062778.1"/>
    </source>
</evidence>
<evidence type="ECO:0000313" key="2">
    <source>
        <dbReference type="Proteomes" id="UP001165960"/>
    </source>
</evidence>
<proteinExistence type="predicted"/>
<name>A0ACC2SK86_9FUNG</name>
<dbReference type="Proteomes" id="UP001165960">
    <property type="component" value="Unassembled WGS sequence"/>
</dbReference>
<organism evidence="1 2">
    <name type="scientific">Entomophthora muscae</name>
    <dbReference type="NCBI Taxonomy" id="34485"/>
    <lineage>
        <taxon>Eukaryota</taxon>
        <taxon>Fungi</taxon>
        <taxon>Fungi incertae sedis</taxon>
        <taxon>Zoopagomycota</taxon>
        <taxon>Entomophthoromycotina</taxon>
        <taxon>Entomophthoromycetes</taxon>
        <taxon>Entomophthorales</taxon>
        <taxon>Entomophthoraceae</taxon>
        <taxon>Entomophthora</taxon>
    </lineage>
</organism>
<gene>
    <name evidence="1" type="ORF">DSO57_1006846</name>
</gene>
<comment type="caution">
    <text evidence="1">The sequence shown here is derived from an EMBL/GenBank/DDBJ whole genome shotgun (WGS) entry which is preliminary data.</text>
</comment>
<protein>
    <submittedName>
        <fullName evidence="1">Uncharacterized protein</fullName>
    </submittedName>
</protein>
<accession>A0ACC2SK86</accession>
<sequence>MKSIQVANQNPLSEENTGLRPTLMTMAQEQKGQANLSEGSTNEKSSSIGAISPLQNPSALATQLQIPQSYDGPQIEKCYEILVSPIIALTQRSSDPPASHVPPARSMPYVK</sequence>
<keyword evidence="2" id="KW-1185">Reference proteome</keyword>
<dbReference type="EMBL" id="QTSX02004990">
    <property type="protein sequence ID" value="KAJ9062778.1"/>
    <property type="molecule type" value="Genomic_DNA"/>
</dbReference>
<reference evidence="1" key="1">
    <citation type="submission" date="2022-04" db="EMBL/GenBank/DDBJ databases">
        <title>Genome of the entomopathogenic fungus Entomophthora muscae.</title>
        <authorList>
            <person name="Elya C."/>
            <person name="Lovett B.R."/>
            <person name="Lee E."/>
            <person name="Macias A.M."/>
            <person name="Hajek A.E."/>
            <person name="De Bivort B.L."/>
            <person name="Kasson M.T."/>
            <person name="De Fine Licht H.H."/>
            <person name="Stajich J.E."/>
        </authorList>
    </citation>
    <scope>NUCLEOTIDE SEQUENCE</scope>
    <source>
        <strain evidence="1">Berkeley</strain>
    </source>
</reference>